<protein>
    <submittedName>
        <fullName evidence="1">(Perigord truffle) hypothetical protein</fullName>
    </submittedName>
</protein>
<dbReference type="AlphaFoldDB" id="D5G7F9"/>
<evidence type="ECO:0000313" key="1">
    <source>
        <dbReference type="EMBL" id="CAZ80452.1"/>
    </source>
</evidence>
<sequence>MAMPVSIGDILLLSQIAYRVGLAFTSGRKSAPCEFNEVESQVFVLKEALDMLKEEVTVSGANPVTSPEADNEAVECLGVMIANCRTTLEGLEKIVQEYCPAMGDGRKAGAVRAEDGGGKVELQKRKWSKKLKDNWKRVVWTTGDGDLSTLREKLTLHVAAITLVVSTLQSKKSSRQGEETQTTLERIRLDLKVLMEKPPTSTNPIPDMEKLVLHQTGNFINYIPGGREVGSIIPDSGSPLETGSSKKGYQNKPIFEICLDTEDGGSKVICSRAAVGLGWMPGQQSPVNKRVRTFVCLCAVIESSVVQFGVRNEVLGPHGDQLGDLHCLFYISWQ</sequence>
<dbReference type="PANTHER" id="PTHR38886:SF1">
    <property type="entry name" value="NACHT-NTPASE AND P-LOOP NTPASES N-TERMINAL DOMAIN-CONTAINING PROTEIN"/>
    <property type="match status" value="1"/>
</dbReference>
<keyword evidence="2" id="KW-1185">Reference proteome</keyword>
<dbReference type="EMBL" id="FN430026">
    <property type="protein sequence ID" value="CAZ80452.1"/>
    <property type="molecule type" value="Genomic_DNA"/>
</dbReference>
<dbReference type="Proteomes" id="UP000006911">
    <property type="component" value="Unassembled WGS sequence"/>
</dbReference>
<dbReference type="RefSeq" id="XP_002836261.1">
    <property type="nucleotide sequence ID" value="XM_002836215.1"/>
</dbReference>
<evidence type="ECO:0000313" key="2">
    <source>
        <dbReference type="Proteomes" id="UP000006911"/>
    </source>
</evidence>
<reference evidence="1 2" key="1">
    <citation type="journal article" date="2010" name="Nature">
        <title>Perigord black truffle genome uncovers evolutionary origins and mechanisms of symbiosis.</title>
        <authorList>
            <person name="Martin F."/>
            <person name="Kohler A."/>
            <person name="Murat C."/>
            <person name="Balestrini R."/>
            <person name="Coutinho P.M."/>
            <person name="Jaillon O."/>
            <person name="Montanini B."/>
            <person name="Morin E."/>
            <person name="Noel B."/>
            <person name="Percudani R."/>
            <person name="Porcel B."/>
            <person name="Rubini A."/>
            <person name="Amicucci A."/>
            <person name="Amselem J."/>
            <person name="Anthouard V."/>
            <person name="Arcioni S."/>
            <person name="Artiguenave F."/>
            <person name="Aury J.M."/>
            <person name="Ballario P."/>
            <person name="Bolchi A."/>
            <person name="Brenna A."/>
            <person name="Brun A."/>
            <person name="Buee M."/>
            <person name="Cantarel B."/>
            <person name="Chevalier G."/>
            <person name="Couloux A."/>
            <person name="Da Silva C."/>
            <person name="Denoeud F."/>
            <person name="Duplessis S."/>
            <person name="Ghignone S."/>
            <person name="Hilselberger B."/>
            <person name="Iotti M."/>
            <person name="Marcais B."/>
            <person name="Mello A."/>
            <person name="Miranda M."/>
            <person name="Pacioni G."/>
            <person name="Quesneville H."/>
            <person name="Riccioni C."/>
            <person name="Ruotolo R."/>
            <person name="Splivallo R."/>
            <person name="Stocchi V."/>
            <person name="Tisserant E."/>
            <person name="Viscomi A.R."/>
            <person name="Zambonelli A."/>
            <person name="Zampieri E."/>
            <person name="Henrissat B."/>
            <person name="Lebrun M.H."/>
            <person name="Paolocci F."/>
            <person name="Bonfante P."/>
            <person name="Ottonello S."/>
            <person name="Wincker P."/>
        </authorList>
    </citation>
    <scope>NUCLEOTIDE SEQUENCE [LARGE SCALE GENOMIC DNA]</scope>
    <source>
        <strain evidence="1 2">Mel28</strain>
    </source>
</reference>
<dbReference type="KEGG" id="tml:GSTUM_00002549001"/>
<dbReference type="HOGENOM" id="CLU_832065_0_0_1"/>
<dbReference type="PANTHER" id="PTHR38886">
    <property type="entry name" value="SESA DOMAIN-CONTAINING PROTEIN"/>
    <property type="match status" value="1"/>
</dbReference>
<organism evidence="1 2">
    <name type="scientific">Tuber melanosporum (strain Mel28)</name>
    <name type="common">Perigord black truffle</name>
    <dbReference type="NCBI Taxonomy" id="656061"/>
    <lineage>
        <taxon>Eukaryota</taxon>
        <taxon>Fungi</taxon>
        <taxon>Dikarya</taxon>
        <taxon>Ascomycota</taxon>
        <taxon>Pezizomycotina</taxon>
        <taxon>Pezizomycetes</taxon>
        <taxon>Pezizales</taxon>
        <taxon>Tuberaceae</taxon>
        <taxon>Tuber</taxon>
    </lineage>
</organism>
<dbReference type="InParanoid" id="D5G7F9"/>
<dbReference type="eggNOG" id="ENOG502SI2I">
    <property type="taxonomic scope" value="Eukaryota"/>
</dbReference>
<name>D5G7F9_TUBMM</name>
<accession>D5G7F9</accession>
<dbReference type="STRING" id="656061.D5G7F9"/>
<dbReference type="GeneID" id="9188476"/>
<gene>
    <name evidence="1" type="ORF">GSTUM_00002549001</name>
</gene>
<proteinExistence type="predicted"/>